<dbReference type="AlphaFoldDB" id="A0A1R2CWE4"/>
<dbReference type="GO" id="GO:0008270">
    <property type="term" value="F:zinc ion binding"/>
    <property type="evidence" value="ECO:0007669"/>
    <property type="project" value="UniProtKB-KW"/>
</dbReference>
<evidence type="ECO:0000256" key="5">
    <source>
        <dbReference type="SAM" id="MobiDB-lite"/>
    </source>
</evidence>
<reference evidence="7 8" key="1">
    <citation type="submission" date="2016-11" db="EMBL/GenBank/DDBJ databases">
        <title>The macronuclear genome of Stentor coeruleus: a giant cell with tiny introns.</title>
        <authorList>
            <person name="Slabodnick M."/>
            <person name="Ruby J.G."/>
            <person name="Reiff S.B."/>
            <person name="Swart E.C."/>
            <person name="Gosai S."/>
            <person name="Prabakaran S."/>
            <person name="Witkowska E."/>
            <person name="Larue G.E."/>
            <person name="Fisher S."/>
            <person name="Freeman R.M."/>
            <person name="Gunawardena J."/>
            <person name="Chu W."/>
            <person name="Stover N.A."/>
            <person name="Gregory B.D."/>
            <person name="Nowacki M."/>
            <person name="Derisi J."/>
            <person name="Roy S.W."/>
            <person name="Marshall W.F."/>
            <person name="Sood P."/>
        </authorList>
    </citation>
    <scope>NUCLEOTIDE SEQUENCE [LARGE SCALE GENOMIC DNA]</scope>
    <source>
        <strain evidence="7">WM001</strain>
    </source>
</reference>
<evidence type="ECO:0000313" key="8">
    <source>
        <dbReference type="Proteomes" id="UP000187209"/>
    </source>
</evidence>
<gene>
    <name evidence="7" type="ORF">SteCoe_3676</name>
</gene>
<evidence type="ECO:0000256" key="2">
    <source>
        <dbReference type="ARBA" id="ARBA00022771"/>
    </source>
</evidence>
<keyword evidence="8" id="KW-1185">Reference proteome</keyword>
<protein>
    <recommendedName>
        <fullName evidence="6">RanBP2-type domain-containing protein</fullName>
    </recommendedName>
</protein>
<feature type="region of interest" description="Disordered" evidence="5">
    <location>
        <begin position="526"/>
        <end position="802"/>
    </location>
</feature>
<feature type="compositionally biased region" description="Basic and acidic residues" evidence="5">
    <location>
        <begin position="750"/>
        <end position="789"/>
    </location>
</feature>
<feature type="compositionally biased region" description="Basic and acidic residues" evidence="5">
    <location>
        <begin position="617"/>
        <end position="633"/>
    </location>
</feature>
<proteinExistence type="predicted"/>
<sequence>MDIQKSYSRDVSYNYSYPVTENFEYSSITSAFESLLSIDQIYRAVMSTEAHSIKLTFKVKKLASAFKSSQDPFTSFFTYLPPALKQDLSPLQVVSTFVQDFSTEVPDFPISICIVPVSKLLSHTGRPQEIFEKEMSEGKPKIVAFEFNWDIDLTMENVAKVIKSIPGNIQSQGFLEIASLIMCSGSYYSSVCKVQENWKCCDKFMDKEPISWVKIAWMMVSGLKYPNMVVYQRVEGYKSTANFITSLDFENLIKFTRKQDQKAKLIPKNTEGLSFQELKSQEKNVATAKFGRAQVETKELYARPDSRFNYGKDDAYSLNPESRVQISDNILEDPGRKSTTPLMRKYEYTENKPSSLDARVQALSEKYSYKPNTRFDIPKAPYRKDELLDIDKYASPKNKEDSFRSLDRNEEMERIHLGTPKDRVAPPTRSFSRQEESYSKISFTPQRNMGEKIVNYTPKDQDEKAEASPYFREKFNFREKYSDLLKDKPSSTLEERNFGEGKKFREDFSDDYKGYKDERFAYRDMELKDDRGEGINREDLEYKSRDPYQRDSLNGLKGYDLGKRDLPPRSELPPRGSYKSSLEAVNRDDLLGRNYKPKLAPTEEDQGRKPLSSYEELTEKYKFLDAKEQKPKEGTYSSGQYKAEDFKSRGFAEDSPKGEGLKFKDPYQENDRPKFRDYRTQEFDTYKQQKNYSLDSQDLEESKKKDSLLEILDRNKYRDYKYPEGHDYKSELKAHELPQDDEEAYSNSENEEKPQVKNLRDNESNLYEKYRPSYPSKEDNFESDFKRPNENYTPQGTGTKLEEFRKKNREFYKPSEEKLYDYPGVKEDSFSKYKQFSTKDEKPNYNLRTLEANEEAPRRIIKPQEPDALPSVALVETSKPQETLELADWNCGKCGKAVKGSAYECGECRLINWDQFYKVKSQQHTRNKTEENSYKPAGNTDGLLKEDQGRRMYSFSDKKDDEESDWICSICKSSNKNLFFLCKSCRKPRTQAPEGGVEGRKEKITS</sequence>
<dbReference type="OrthoDB" id="327672at2759"/>
<comment type="caution">
    <text evidence="7">The sequence shown here is derived from an EMBL/GenBank/DDBJ whole genome shotgun (WGS) entry which is preliminary data.</text>
</comment>
<evidence type="ECO:0000259" key="6">
    <source>
        <dbReference type="PROSITE" id="PS50199"/>
    </source>
</evidence>
<dbReference type="Proteomes" id="UP000187209">
    <property type="component" value="Unassembled WGS sequence"/>
</dbReference>
<evidence type="ECO:0000313" key="7">
    <source>
        <dbReference type="EMBL" id="OMJ93324.1"/>
    </source>
</evidence>
<feature type="domain" description="RanBP2-type" evidence="6">
    <location>
        <begin position="962"/>
        <end position="991"/>
    </location>
</feature>
<dbReference type="InterPro" id="IPR001876">
    <property type="entry name" value="Znf_RanBP2"/>
</dbReference>
<evidence type="ECO:0000256" key="4">
    <source>
        <dbReference type="PROSITE-ProRule" id="PRU00322"/>
    </source>
</evidence>
<evidence type="ECO:0000256" key="3">
    <source>
        <dbReference type="ARBA" id="ARBA00022833"/>
    </source>
</evidence>
<evidence type="ECO:0000256" key="1">
    <source>
        <dbReference type="ARBA" id="ARBA00022723"/>
    </source>
</evidence>
<feature type="region of interest" description="Disordered" evidence="5">
    <location>
        <begin position="924"/>
        <end position="949"/>
    </location>
</feature>
<keyword evidence="3" id="KW-0862">Zinc</keyword>
<keyword evidence="2 4" id="KW-0863">Zinc-finger</keyword>
<accession>A0A1R2CWE4</accession>
<dbReference type="PROSITE" id="PS01358">
    <property type="entry name" value="ZF_RANBP2_1"/>
    <property type="match status" value="1"/>
</dbReference>
<feature type="compositionally biased region" description="Basic and acidic residues" evidence="5">
    <location>
        <begin position="526"/>
        <end position="549"/>
    </location>
</feature>
<dbReference type="EMBL" id="MPUH01000044">
    <property type="protein sequence ID" value="OMJ93324.1"/>
    <property type="molecule type" value="Genomic_DNA"/>
</dbReference>
<feature type="compositionally biased region" description="Basic and acidic residues" evidence="5">
    <location>
        <begin position="642"/>
        <end position="687"/>
    </location>
</feature>
<feature type="compositionally biased region" description="Basic and acidic residues" evidence="5">
    <location>
        <begin position="700"/>
        <end position="738"/>
    </location>
</feature>
<name>A0A1R2CWE4_9CILI</name>
<keyword evidence="1" id="KW-0479">Metal-binding</keyword>
<dbReference type="PROSITE" id="PS50199">
    <property type="entry name" value="ZF_RANBP2_2"/>
    <property type="match status" value="1"/>
</dbReference>
<organism evidence="7 8">
    <name type="scientific">Stentor coeruleus</name>
    <dbReference type="NCBI Taxonomy" id="5963"/>
    <lineage>
        <taxon>Eukaryota</taxon>
        <taxon>Sar</taxon>
        <taxon>Alveolata</taxon>
        <taxon>Ciliophora</taxon>
        <taxon>Postciliodesmatophora</taxon>
        <taxon>Heterotrichea</taxon>
        <taxon>Heterotrichida</taxon>
        <taxon>Stentoridae</taxon>
        <taxon>Stentor</taxon>
    </lineage>
</organism>